<organism evidence="1">
    <name type="scientific">marine sediment metagenome</name>
    <dbReference type="NCBI Taxonomy" id="412755"/>
    <lineage>
        <taxon>unclassified sequences</taxon>
        <taxon>metagenomes</taxon>
        <taxon>ecological metagenomes</taxon>
    </lineage>
</organism>
<sequence>MPDTACYDSYDAVEIRLPNRPVIRCRALTMRWAMRFLRYMEQGKAGDAYATWQVFAQLPQAVTPRCWGWLPLKKEYRKARRLLMRLRGHEVLKVLDLFFPDPPQLVKPTEEEKQQGQKRTPPTMDDMITEYAVLCGGPPDLELPYPLFVAIVGRRARFEARALLRTATATNWGSGMVKESPEVTEDRRQMAQIAYPGEKAPVQFALKQSDRKKPDAG</sequence>
<evidence type="ECO:0000313" key="1">
    <source>
        <dbReference type="EMBL" id="KKK87533.1"/>
    </source>
</evidence>
<name>A0A0F8Z1K7_9ZZZZ</name>
<protein>
    <submittedName>
        <fullName evidence="1">Uncharacterized protein</fullName>
    </submittedName>
</protein>
<reference evidence="1" key="1">
    <citation type="journal article" date="2015" name="Nature">
        <title>Complex archaea that bridge the gap between prokaryotes and eukaryotes.</title>
        <authorList>
            <person name="Spang A."/>
            <person name="Saw J.H."/>
            <person name="Jorgensen S.L."/>
            <person name="Zaremba-Niedzwiedzka K."/>
            <person name="Martijn J."/>
            <person name="Lind A.E."/>
            <person name="van Eijk R."/>
            <person name="Schleper C."/>
            <person name="Guy L."/>
            <person name="Ettema T.J."/>
        </authorList>
    </citation>
    <scope>NUCLEOTIDE SEQUENCE</scope>
</reference>
<comment type="caution">
    <text evidence="1">The sequence shown here is derived from an EMBL/GenBank/DDBJ whole genome shotgun (WGS) entry which is preliminary data.</text>
</comment>
<proteinExistence type="predicted"/>
<dbReference type="AlphaFoldDB" id="A0A0F8Z1K7"/>
<accession>A0A0F8Z1K7</accession>
<dbReference type="EMBL" id="LAZR01050356">
    <property type="protein sequence ID" value="KKK87533.1"/>
    <property type="molecule type" value="Genomic_DNA"/>
</dbReference>
<gene>
    <name evidence="1" type="ORF">LCGC14_2752290</name>
</gene>